<gene>
    <name evidence="1" type="ORF">Vadar_000210</name>
</gene>
<protein>
    <submittedName>
        <fullName evidence="1">Uncharacterized protein</fullName>
    </submittedName>
</protein>
<dbReference type="EMBL" id="CM037156">
    <property type="protein sequence ID" value="KAH7836349.1"/>
    <property type="molecule type" value="Genomic_DNA"/>
</dbReference>
<dbReference type="Proteomes" id="UP000828048">
    <property type="component" value="Chromosome 6"/>
</dbReference>
<name>A0ACB7X704_9ERIC</name>
<proteinExistence type="predicted"/>
<evidence type="ECO:0000313" key="2">
    <source>
        <dbReference type="Proteomes" id="UP000828048"/>
    </source>
</evidence>
<organism evidence="1 2">
    <name type="scientific">Vaccinium darrowii</name>
    <dbReference type="NCBI Taxonomy" id="229202"/>
    <lineage>
        <taxon>Eukaryota</taxon>
        <taxon>Viridiplantae</taxon>
        <taxon>Streptophyta</taxon>
        <taxon>Embryophyta</taxon>
        <taxon>Tracheophyta</taxon>
        <taxon>Spermatophyta</taxon>
        <taxon>Magnoliopsida</taxon>
        <taxon>eudicotyledons</taxon>
        <taxon>Gunneridae</taxon>
        <taxon>Pentapetalae</taxon>
        <taxon>asterids</taxon>
        <taxon>Ericales</taxon>
        <taxon>Ericaceae</taxon>
        <taxon>Vaccinioideae</taxon>
        <taxon>Vaccinieae</taxon>
        <taxon>Vaccinium</taxon>
    </lineage>
</organism>
<evidence type="ECO:0000313" key="1">
    <source>
        <dbReference type="EMBL" id="KAH7836349.1"/>
    </source>
</evidence>
<accession>A0ACB7X704</accession>
<comment type="caution">
    <text evidence="1">The sequence shown here is derived from an EMBL/GenBank/DDBJ whole genome shotgun (WGS) entry which is preliminary data.</text>
</comment>
<keyword evidence="2" id="KW-1185">Reference proteome</keyword>
<sequence>MIETPQRREERCPEIACRKPPRFQQGRRKPTRFRRGLSEIGEGLAMFVGGWQSSGKTKIHRRSEDLPGGRRESPETEKSRRWLWKTVSGTVEARLVVRDGVPVTVEVPRTPKWSDRVWKKRDEVETRLEILAGDRALVAVEKLQKGEIGITLVTTWVKPLTNSSINIRAQKRSLDFKFGWFMDPITKGDYPSIMRSLVGNRLPKFSPKQAEMLKGSFDFLGLNYYTTTYAANELLFTISLNKSYDSDPQVLLTALKNGVPIGPQPGSSWLYVYPRGLLDLLLYIKEKYNSPPIYIIENGPGSKWKDTLHGL</sequence>
<reference evidence="1 2" key="1">
    <citation type="journal article" date="2021" name="Hortic Res">
        <title>High-quality reference genome and annotation aids understanding of berry development for evergreen blueberry (Vaccinium darrowii).</title>
        <authorList>
            <person name="Yu J."/>
            <person name="Hulse-Kemp A.M."/>
            <person name="Babiker E."/>
            <person name="Staton M."/>
        </authorList>
    </citation>
    <scope>NUCLEOTIDE SEQUENCE [LARGE SCALE GENOMIC DNA]</scope>
    <source>
        <strain evidence="2">cv. NJ 8807/NJ 8810</strain>
        <tissue evidence="1">Young leaf</tissue>
    </source>
</reference>